<evidence type="ECO:0000313" key="2">
    <source>
        <dbReference type="EMBL" id="STY69953.1"/>
    </source>
</evidence>
<dbReference type="EC" id="5.3.1.-" evidence="2"/>
<accession>A0A378NND3</accession>
<dbReference type="GO" id="GO:0008880">
    <property type="term" value="F:glucuronate isomerase activity"/>
    <property type="evidence" value="ECO:0007669"/>
    <property type="project" value="InterPro"/>
</dbReference>
<evidence type="ECO:0000313" key="3">
    <source>
        <dbReference type="Proteomes" id="UP000255234"/>
    </source>
</evidence>
<keyword evidence="1 2" id="KW-0413">Isomerase</keyword>
<dbReference type="PIRSF" id="PIRSF036628">
    <property type="entry name" value="IolB"/>
    <property type="match status" value="1"/>
</dbReference>
<dbReference type="SUPFAM" id="SSF51182">
    <property type="entry name" value="RmlC-like cupins"/>
    <property type="match status" value="1"/>
</dbReference>
<dbReference type="Pfam" id="PF04962">
    <property type="entry name" value="KduI"/>
    <property type="match status" value="1"/>
</dbReference>
<dbReference type="Gene3D" id="2.60.120.10">
    <property type="entry name" value="Jelly Rolls"/>
    <property type="match status" value="2"/>
</dbReference>
<dbReference type="PANTHER" id="PTHR39193:SF1">
    <property type="entry name" value="5-DEOXY-GLUCURONATE ISOMERASE"/>
    <property type="match status" value="1"/>
</dbReference>
<dbReference type="GO" id="GO:0019310">
    <property type="term" value="P:inositol catabolic process"/>
    <property type="evidence" value="ECO:0007669"/>
    <property type="project" value="InterPro"/>
</dbReference>
<dbReference type="InterPro" id="IPR011051">
    <property type="entry name" value="RmlC_Cupin_sf"/>
</dbReference>
<name>A0A378NND3_9FIRM</name>
<dbReference type="AlphaFoldDB" id="A0A378NND3"/>
<dbReference type="EMBL" id="UGPP01000001">
    <property type="protein sequence ID" value="STY69953.1"/>
    <property type="molecule type" value="Genomic_DNA"/>
</dbReference>
<reference evidence="2 3" key="1">
    <citation type="submission" date="2018-06" db="EMBL/GenBank/DDBJ databases">
        <authorList>
            <consortium name="Pathogen Informatics"/>
            <person name="Doyle S."/>
        </authorList>
    </citation>
    <scope>NUCLEOTIDE SEQUENCE [LARGE SCALE GENOMIC DNA]</scope>
    <source>
        <strain evidence="2 3">NCTC10571</strain>
    </source>
</reference>
<dbReference type="InterPro" id="IPR024203">
    <property type="entry name" value="Deoxy-glucuronate_isom_IolB"/>
</dbReference>
<dbReference type="Proteomes" id="UP000255234">
    <property type="component" value="Unassembled WGS sequence"/>
</dbReference>
<protein>
    <submittedName>
        <fullName evidence="2">5-deoxy-glucuronate isomerase</fullName>
        <ecNumber evidence="2">5.3.1.-</ecNumber>
    </submittedName>
</protein>
<dbReference type="PANTHER" id="PTHR39193">
    <property type="entry name" value="5-DEOXY-GLUCURONATE ISOMERASE"/>
    <property type="match status" value="1"/>
</dbReference>
<dbReference type="RefSeq" id="WP_115150780.1">
    <property type="nucleotide sequence ID" value="NZ_UGPP01000001.1"/>
</dbReference>
<dbReference type="InterPro" id="IPR014710">
    <property type="entry name" value="RmlC-like_jellyroll"/>
</dbReference>
<proteinExistence type="predicted"/>
<sequence length="269" mass="30326">MAEAKFGKMGAQLKHGYNSATICESNMMMDIGIQVMSAGEKLTFNEQAKEVAYVILTGEVKISWENNTEVMKRTSLFDENPTCLHVPLATEVTIEAVVDSEVLIQKTENDTKFAPKFYHPEDVQADVFGGGVWSGTATRTVRTIFDYENAPYSNMVNGEVINSPGRWSSYIPHFHPQPEVYVYKFDRPQGFGAAFIGEDTFRTETNAYVAIPGGDIHPQVTAPGYAMWYSWMIRHLPDDPWAKTRIVCEEHAWLEEDGAEAKIWDPLKK</sequence>
<dbReference type="InterPro" id="IPR021120">
    <property type="entry name" value="KduI/IolB_isomerase"/>
</dbReference>
<gene>
    <name evidence="2" type="primary">iolB_1</name>
    <name evidence="2" type="ORF">NCTC10571_00033</name>
</gene>
<evidence type="ECO:0000256" key="1">
    <source>
        <dbReference type="ARBA" id="ARBA00023235"/>
    </source>
</evidence>
<organism evidence="2 3">
    <name type="scientific">Megamonas hypermegale</name>
    <dbReference type="NCBI Taxonomy" id="158847"/>
    <lineage>
        <taxon>Bacteria</taxon>
        <taxon>Bacillati</taxon>
        <taxon>Bacillota</taxon>
        <taxon>Negativicutes</taxon>
        <taxon>Selenomonadales</taxon>
        <taxon>Selenomonadaceae</taxon>
        <taxon>Megamonas</taxon>
    </lineage>
</organism>